<dbReference type="Proteomes" id="UP000077202">
    <property type="component" value="Unassembled WGS sequence"/>
</dbReference>
<accession>A0A176VDG0</accession>
<keyword evidence="2" id="KW-1185">Reference proteome</keyword>
<dbReference type="AlphaFoldDB" id="A0A176VDG0"/>
<comment type="caution">
    <text evidence="1">The sequence shown here is derived from an EMBL/GenBank/DDBJ whole genome shotgun (WGS) entry which is preliminary data.</text>
</comment>
<sequence length="127" mass="14221">MSKEEGLGLLACAIENGCDVGAYRLGLTLHFEFYTDGNTLGEYDVKPHSKASRLQVVHISDLHLRPENDLELLKKLTNQHKSNLDHKDLTSFFTNKPEFVNELAIVLRCKDTVPADIMILVMLALAV</sequence>
<evidence type="ECO:0000313" key="1">
    <source>
        <dbReference type="EMBL" id="OAE18899.1"/>
    </source>
</evidence>
<dbReference type="EMBL" id="LVLJ01003973">
    <property type="protein sequence ID" value="OAE18899.1"/>
    <property type="molecule type" value="Genomic_DNA"/>
</dbReference>
<organism evidence="1 2">
    <name type="scientific">Marchantia polymorpha subsp. ruderalis</name>
    <dbReference type="NCBI Taxonomy" id="1480154"/>
    <lineage>
        <taxon>Eukaryota</taxon>
        <taxon>Viridiplantae</taxon>
        <taxon>Streptophyta</taxon>
        <taxon>Embryophyta</taxon>
        <taxon>Marchantiophyta</taxon>
        <taxon>Marchantiopsida</taxon>
        <taxon>Marchantiidae</taxon>
        <taxon>Marchantiales</taxon>
        <taxon>Marchantiaceae</taxon>
        <taxon>Marchantia</taxon>
    </lineage>
</organism>
<proteinExistence type="predicted"/>
<name>A0A176VDG0_MARPO</name>
<gene>
    <name evidence="1" type="ORF">AXG93_1976s1030</name>
</gene>
<protein>
    <submittedName>
        <fullName evidence="1">Uncharacterized protein</fullName>
    </submittedName>
</protein>
<evidence type="ECO:0000313" key="2">
    <source>
        <dbReference type="Proteomes" id="UP000077202"/>
    </source>
</evidence>
<reference evidence="1" key="1">
    <citation type="submission" date="2016-03" db="EMBL/GenBank/DDBJ databases">
        <title>Mechanisms controlling the formation of the plant cell surface in tip-growing cells are functionally conserved among land plants.</title>
        <authorList>
            <person name="Honkanen S."/>
            <person name="Jones V.A."/>
            <person name="Morieri G."/>
            <person name="Champion C."/>
            <person name="Hetherington A.J."/>
            <person name="Kelly S."/>
            <person name="Saint-Marcoux D."/>
            <person name="Proust H."/>
            <person name="Prescott H."/>
            <person name="Dolan L."/>
        </authorList>
    </citation>
    <scope>NUCLEOTIDE SEQUENCE [LARGE SCALE GENOMIC DNA]</scope>
    <source>
        <tissue evidence="1">Whole gametophyte</tissue>
    </source>
</reference>